<dbReference type="InterPro" id="IPR036397">
    <property type="entry name" value="RNaseH_sf"/>
</dbReference>
<evidence type="ECO:0000256" key="1">
    <source>
        <dbReference type="ARBA" id="ARBA00022722"/>
    </source>
</evidence>
<keyword evidence="1" id="KW-0540">Nuclease</keyword>
<dbReference type="Pfam" id="PF00929">
    <property type="entry name" value="RNase_T"/>
    <property type="match status" value="1"/>
</dbReference>
<dbReference type="Proteomes" id="UP000316562">
    <property type="component" value="Unassembled WGS sequence"/>
</dbReference>
<protein>
    <submittedName>
        <fullName evidence="5">3'-5' exonuclease</fullName>
    </submittedName>
</protein>
<dbReference type="PANTHER" id="PTHR30231">
    <property type="entry name" value="DNA POLYMERASE III SUBUNIT EPSILON"/>
    <property type="match status" value="1"/>
</dbReference>
<dbReference type="SMART" id="SM00479">
    <property type="entry name" value="EXOIII"/>
    <property type="match status" value="1"/>
</dbReference>
<evidence type="ECO:0000313" key="5">
    <source>
        <dbReference type="EMBL" id="RZD15730.1"/>
    </source>
</evidence>
<proteinExistence type="predicted"/>
<dbReference type="AlphaFoldDB" id="A0A519BEN2"/>
<feature type="domain" description="Exonuclease" evidence="4">
    <location>
        <begin position="3"/>
        <end position="166"/>
    </location>
</feature>
<dbReference type="GO" id="GO:0008408">
    <property type="term" value="F:3'-5' exonuclease activity"/>
    <property type="evidence" value="ECO:0007669"/>
    <property type="project" value="TreeGrafter"/>
</dbReference>
<organism evidence="5 6">
    <name type="scientific">Acididesulfobacter guangdongensis</name>
    <dbReference type="NCBI Taxonomy" id="2597225"/>
    <lineage>
        <taxon>Bacteria</taxon>
        <taxon>Deltaproteobacteria</taxon>
        <taxon>Candidatus Acidulodesulfobacterales</taxon>
        <taxon>Candidatus Acididesulfobacter</taxon>
    </lineage>
</organism>
<dbReference type="CDD" id="cd06127">
    <property type="entry name" value="DEDDh"/>
    <property type="match status" value="1"/>
</dbReference>
<evidence type="ECO:0000259" key="4">
    <source>
        <dbReference type="SMART" id="SM00479"/>
    </source>
</evidence>
<dbReference type="GO" id="GO:0003676">
    <property type="term" value="F:nucleic acid binding"/>
    <property type="evidence" value="ECO:0007669"/>
    <property type="project" value="InterPro"/>
</dbReference>
<comment type="caution">
    <text evidence="5">The sequence shown here is derived from an EMBL/GenBank/DDBJ whole genome shotgun (WGS) entry which is preliminary data.</text>
</comment>
<sequence length="224" mass="25249">MSGILIFDTETTDASEPVLIEAAGIYVEGSPFDKQHNVFTQRYNPEKPISFGAMATHHILDEELVGCPKSSEFKLNANVKYLIGHNIDFDWSVIGKPPVKRIDTLAMARAVYPELDSHGLIALSYALCDANKRKQLREVLKNAHSALTDAKLCLSVLRNILQKMDLHKWSDIYAFSEESRIPKIMPFGKHKGIAVKALPDDYKIWLRKQPNIDEYLLKALNAAE</sequence>
<evidence type="ECO:0000256" key="2">
    <source>
        <dbReference type="ARBA" id="ARBA00022801"/>
    </source>
</evidence>
<gene>
    <name evidence="5" type="ORF">EVJ46_09425</name>
</gene>
<dbReference type="InterPro" id="IPR012337">
    <property type="entry name" value="RNaseH-like_sf"/>
</dbReference>
<name>A0A519BEN2_ACIG2</name>
<dbReference type="InterPro" id="IPR013520">
    <property type="entry name" value="Ribonucl_H"/>
</dbReference>
<dbReference type="EMBL" id="SGBC01000004">
    <property type="protein sequence ID" value="RZD15730.1"/>
    <property type="molecule type" value="Genomic_DNA"/>
</dbReference>
<keyword evidence="2" id="KW-0378">Hydrolase</keyword>
<evidence type="ECO:0000313" key="6">
    <source>
        <dbReference type="Proteomes" id="UP000316562"/>
    </source>
</evidence>
<dbReference type="PANTHER" id="PTHR30231:SF4">
    <property type="entry name" value="PROTEIN NEN2"/>
    <property type="match status" value="1"/>
</dbReference>
<keyword evidence="3 5" id="KW-0269">Exonuclease</keyword>
<dbReference type="SUPFAM" id="SSF53098">
    <property type="entry name" value="Ribonuclease H-like"/>
    <property type="match status" value="1"/>
</dbReference>
<evidence type="ECO:0000256" key="3">
    <source>
        <dbReference type="ARBA" id="ARBA00022839"/>
    </source>
</evidence>
<dbReference type="Gene3D" id="3.30.420.10">
    <property type="entry name" value="Ribonuclease H-like superfamily/Ribonuclease H"/>
    <property type="match status" value="1"/>
</dbReference>
<reference evidence="5 6" key="1">
    <citation type="journal article" date="2019" name="ISME J.">
        <title>Insights into ecological role of a new deltaproteobacterial order Candidatus Acidulodesulfobacterales by metagenomics and metatranscriptomics.</title>
        <authorList>
            <person name="Tan S."/>
            <person name="Liu J."/>
            <person name="Fang Y."/>
            <person name="Hedlund B.P."/>
            <person name="Lian Z.H."/>
            <person name="Huang L.Y."/>
            <person name="Li J.T."/>
            <person name="Huang L.N."/>
            <person name="Li W.J."/>
            <person name="Jiang H.C."/>
            <person name="Dong H.L."/>
            <person name="Shu W.S."/>
        </authorList>
    </citation>
    <scope>NUCLEOTIDE SEQUENCE [LARGE SCALE GENOMIC DNA]</scope>
    <source>
        <strain evidence="5">AP2</strain>
    </source>
</reference>
<accession>A0A519BEN2</accession>